<comment type="caution">
    <text evidence="2">The sequence shown here is derived from an EMBL/GenBank/DDBJ whole genome shotgun (WGS) entry which is preliminary data.</text>
</comment>
<dbReference type="SUPFAM" id="SSF48264">
    <property type="entry name" value="Cytochrome P450"/>
    <property type="match status" value="1"/>
</dbReference>
<feature type="chain" id="PRO_5042182858" evidence="1">
    <location>
        <begin position="20"/>
        <end position="130"/>
    </location>
</feature>
<keyword evidence="3" id="KW-1185">Reference proteome</keyword>
<dbReference type="PANTHER" id="PTHR24299">
    <property type="entry name" value="CYTOCHROME P450 FAMILY 1"/>
    <property type="match status" value="1"/>
</dbReference>
<sequence>MEIWLLVLISLSLCAFLKALFNHVFLSQTHSLPPTPFTFPIIGNILWIRKSTSELERAIRSLNQKLGPMVTLHMGSRPAIFIADRSLAYIALIQKGAVFANRPPAPATSRVLGSNQHNKMKSLMTIQTSR</sequence>
<dbReference type="Gene3D" id="1.10.630.10">
    <property type="entry name" value="Cytochrome P450"/>
    <property type="match status" value="1"/>
</dbReference>
<organism evidence="2 3">
    <name type="scientific">Populus alba x Populus x berolinensis</name>
    <dbReference type="NCBI Taxonomy" id="444605"/>
    <lineage>
        <taxon>Eukaryota</taxon>
        <taxon>Viridiplantae</taxon>
        <taxon>Streptophyta</taxon>
        <taxon>Embryophyta</taxon>
        <taxon>Tracheophyta</taxon>
        <taxon>Spermatophyta</taxon>
        <taxon>Magnoliopsida</taxon>
        <taxon>eudicotyledons</taxon>
        <taxon>Gunneridae</taxon>
        <taxon>Pentapetalae</taxon>
        <taxon>rosids</taxon>
        <taxon>fabids</taxon>
        <taxon>Malpighiales</taxon>
        <taxon>Salicaceae</taxon>
        <taxon>Saliceae</taxon>
        <taxon>Populus</taxon>
    </lineage>
</organism>
<dbReference type="GO" id="GO:0016705">
    <property type="term" value="F:oxidoreductase activity, acting on paired donors, with incorporation or reduction of molecular oxygen"/>
    <property type="evidence" value="ECO:0007669"/>
    <property type="project" value="InterPro"/>
</dbReference>
<reference evidence="2" key="1">
    <citation type="journal article" date="2023" name="Mol. Ecol. Resour.">
        <title>Chromosome-level genome assembly of a triploid poplar Populus alba 'Berolinensis'.</title>
        <authorList>
            <person name="Chen S."/>
            <person name="Yu Y."/>
            <person name="Wang X."/>
            <person name="Wang S."/>
            <person name="Zhang T."/>
            <person name="Zhou Y."/>
            <person name="He R."/>
            <person name="Meng N."/>
            <person name="Wang Y."/>
            <person name="Liu W."/>
            <person name="Liu Z."/>
            <person name="Liu J."/>
            <person name="Guo Q."/>
            <person name="Huang H."/>
            <person name="Sederoff R.R."/>
            <person name="Wang G."/>
            <person name="Qu G."/>
            <person name="Chen S."/>
        </authorList>
    </citation>
    <scope>NUCLEOTIDE SEQUENCE</scope>
    <source>
        <strain evidence="2">SC-2020</strain>
    </source>
</reference>
<dbReference type="GO" id="GO:0004497">
    <property type="term" value="F:monooxygenase activity"/>
    <property type="evidence" value="ECO:0007669"/>
    <property type="project" value="InterPro"/>
</dbReference>
<protein>
    <submittedName>
        <fullName evidence="2">P450 domain-containing protein</fullName>
    </submittedName>
</protein>
<dbReference type="InterPro" id="IPR002401">
    <property type="entry name" value="Cyt_P450_E_grp-I"/>
</dbReference>
<dbReference type="PANTHER" id="PTHR24299:SF14">
    <property type="entry name" value="OS10G0514300 PROTEIN"/>
    <property type="match status" value="1"/>
</dbReference>
<dbReference type="Pfam" id="PF00067">
    <property type="entry name" value="p450"/>
    <property type="match status" value="1"/>
</dbReference>
<dbReference type="GO" id="GO:0005506">
    <property type="term" value="F:iron ion binding"/>
    <property type="evidence" value="ECO:0007669"/>
    <property type="project" value="InterPro"/>
</dbReference>
<evidence type="ECO:0000313" key="2">
    <source>
        <dbReference type="EMBL" id="KAJ6975182.1"/>
    </source>
</evidence>
<evidence type="ECO:0000313" key="3">
    <source>
        <dbReference type="Proteomes" id="UP001164929"/>
    </source>
</evidence>
<keyword evidence="1" id="KW-0732">Signal</keyword>
<dbReference type="Proteomes" id="UP001164929">
    <property type="component" value="Chromosome 13"/>
</dbReference>
<feature type="signal peptide" evidence="1">
    <location>
        <begin position="1"/>
        <end position="19"/>
    </location>
</feature>
<dbReference type="InterPro" id="IPR036396">
    <property type="entry name" value="Cyt_P450_sf"/>
</dbReference>
<accession>A0AAD6M0H4</accession>
<dbReference type="GO" id="GO:0020037">
    <property type="term" value="F:heme binding"/>
    <property type="evidence" value="ECO:0007669"/>
    <property type="project" value="InterPro"/>
</dbReference>
<dbReference type="InterPro" id="IPR001128">
    <property type="entry name" value="Cyt_P450"/>
</dbReference>
<proteinExistence type="predicted"/>
<dbReference type="PRINTS" id="PR00463">
    <property type="entry name" value="EP450I"/>
</dbReference>
<dbReference type="AlphaFoldDB" id="A0AAD6M0H4"/>
<evidence type="ECO:0000256" key="1">
    <source>
        <dbReference type="SAM" id="SignalP"/>
    </source>
</evidence>
<name>A0AAD6M0H4_9ROSI</name>
<dbReference type="EMBL" id="JAQIZT010000013">
    <property type="protein sequence ID" value="KAJ6975182.1"/>
    <property type="molecule type" value="Genomic_DNA"/>
</dbReference>
<gene>
    <name evidence="2" type="ORF">NC653_031130</name>
</gene>